<evidence type="ECO:0000313" key="1">
    <source>
        <dbReference type="EMBL" id="RDW73153.1"/>
    </source>
</evidence>
<dbReference type="InterPro" id="IPR021054">
    <property type="entry name" value="Cell_wall_mannoprotein_1"/>
</dbReference>
<dbReference type="STRING" id="1849047.A0A3D8RGF9"/>
<dbReference type="Proteomes" id="UP000256645">
    <property type="component" value="Unassembled WGS sequence"/>
</dbReference>
<comment type="caution">
    <text evidence="1">The sequence shown here is derived from an EMBL/GenBank/DDBJ whole genome shotgun (WGS) entry which is preliminary data.</text>
</comment>
<dbReference type="AlphaFoldDB" id="A0A3D8RGF9"/>
<dbReference type="PANTHER" id="PTHR38123">
    <property type="entry name" value="CELL WALL SERINE-THREONINE-RICH GALACTOMANNOPROTEIN MP1 (AFU_ORTHOLOGUE AFUA_4G03240)"/>
    <property type="match status" value="1"/>
</dbReference>
<dbReference type="OrthoDB" id="4841197at2759"/>
<dbReference type="Pfam" id="PF12296">
    <property type="entry name" value="HsbA"/>
    <property type="match status" value="1"/>
</dbReference>
<protein>
    <submittedName>
        <fullName evidence="1">Uncharacterized protein</fullName>
    </submittedName>
</protein>
<keyword evidence="2" id="KW-1185">Reference proteome</keyword>
<accession>A0A3D8RGF9</accession>
<gene>
    <name evidence="1" type="ORF">BP6252_07060</name>
</gene>
<dbReference type="PANTHER" id="PTHR38123:SF1">
    <property type="entry name" value="HYDROPHOBIC SURFACE BINDING PROTEIN"/>
    <property type="match status" value="1"/>
</dbReference>
<evidence type="ECO:0000313" key="2">
    <source>
        <dbReference type="Proteomes" id="UP000256645"/>
    </source>
</evidence>
<organism evidence="1 2">
    <name type="scientific">Coleophoma cylindrospora</name>
    <dbReference type="NCBI Taxonomy" id="1849047"/>
    <lineage>
        <taxon>Eukaryota</taxon>
        <taxon>Fungi</taxon>
        <taxon>Dikarya</taxon>
        <taxon>Ascomycota</taxon>
        <taxon>Pezizomycotina</taxon>
        <taxon>Leotiomycetes</taxon>
        <taxon>Helotiales</taxon>
        <taxon>Dermateaceae</taxon>
        <taxon>Coleophoma</taxon>
    </lineage>
</organism>
<dbReference type="Gene3D" id="1.20.1280.140">
    <property type="match status" value="1"/>
</dbReference>
<dbReference type="GO" id="GO:0005576">
    <property type="term" value="C:extracellular region"/>
    <property type="evidence" value="ECO:0007669"/>
    <property type="project" value="TreeGrafter"/>
</dbReference>
<name>A0A3D8RGF9_9HELO</name>
<reference evidence="1 2" key="1">
    <citation type="journal article" date="2018" name="IMA Fungus">
        <title>IMA Genome-F 9: Draft genome sequence of Annulohypoxylon stygium, Aspergillus mulundensis, Berkeleyomyces basicola (syn. Thielaviopsis basicola), Ceratocystis smalleyi, two Cercospora beticola strains, Coleophoma cylindrospora, Fusarium fracticaudum, Phialophora cf. hyalina, and Morchella septimelata.</title>
        <authorList>
            <person name="Wingfield B.D."/>
            <person name="Bills G.F."/>
            <person name="Dong Y."/>
            <person name="Huang W."/>
            <person name="Nel W.J."/>
            <person name="Swalarsk-Parry B.S."/>
            <person name="Vaghefi N."/>
            <person name="Wilken P.M."/>
            <person name="An Z."/>
            <person name="de Beer Z.W."/>
            <person name="De Vos L."/>
            <person name="Chen L."/>
            <person name="Duong T.A."/>
            <person name="Gao Y."/>
            <person name="Hammerbacher A."/>
            <person name="Kikkert J.R."/>
            <person name="Li Y."/>
            <person name="Li H."/>
            <person name="Li K."/>
            <person name="Li Q."/>
            <person name="Liu X."/>
            <person name="Ma X."/>
            <person name="Naidoo K."/>
            <person name="Pethybridge S.J."/>
            <person name="Sun J."/>
            <person name="Steenkamp E.T."/>
            <person name="van der Nest M.A."/>
            <person name="van Wyk S."/>
            <person name="Wingfield M.J."/>
            <person name="Xiong C."/>
            <person name="Yue Q."/>
            <person name="Zhang X."/>
        </authorList>
    </citation>
    <scope>NUCLEOTIDE SEQUENCE [LARGE SCALE GENOMIC DNA]</scope>
    <source>
        <strain evidence="1 2">BP6252</strain>
    </source>
</reference>
<sequence>MDKVQKNLTDVERKLGKANKIVAKGSAMSLGDAIKLGRKSNSITSTIRKGIKEYDGTTPTDEESKKVLVIMQTIVDETEAQLDLLVKNKPHFEKLHVGGLVKKNMGKTQAASLDLSKVMLEKAPANLKEEAEALEKRRGAAFAKATAAFEGLTGGEDQADGEDDSD</sequence>
<proteinExistence type="predicted"/>
<dbReference type="EMBL" id="PDLM01000007">
    <property type="protein sequence ID" value="RDW73153.1"/>
    <property type="molecule type" value="Genomic_DNA"/>
</dbReference>